<dbReference type="GO" id="GO:0008380">
    <property type="term" value="P:RNA splicing"/>
    <property type="evidence" value="ECO:0007669"/>
    <property type="project" value="UniProtKB-KW"/>
</dbReference>
<protein>
    <submittedName>
        <fullName evidence="4">Alternative splicing regulator-like protein</fullName>
    </submittedName>
</protein>
<dbReference type="Pfam" id="PF09750">
    <property type="entry name" value="DRY_EERY"/>
    <property type="match status" value="1"/>
</dbReference>
<dbReference type="GO" id="GO:0006397">
    <property type="term" value="P:mRNA processing"/>
    <property type="evidence" value="ECO:0007669"/>
    <property type="project" value="UniProtKB-KW"/>
</dbReference>
<keyword evidence="2" id="KW-0508">mRNA splicing</keyword>
<dbReference type="PANTHER" id="PTHR13161:SF4">
    <property type="entry name" value="CLK4-ASSOCIATING SERINE_ARGININE RICH PROTEIN"/>
    <property type="match status" value="1"/>
</dbReference>
<dbReference type="AlphaFoldDB" id="A0A132AHH3"/>
<comment type="caution">
    <text evidence="4">The sequence shown here is derived from an EMBL/GenBank/DDBJ whole genome shotgun (WGS) entry which is preliminary data.</text>
</comment>
<reference evidence="4 5" key="1">
    <citation type="journal article" date="2015" name="Parasit. Vectors">
        <title>Draft genome of the scabies mite.</title>
        <authorList>
            <person name="Rider S.D.Jr."/>
            <person name="Morgan M.S."/>
            <person name="Arlian L.G."/>
        </authorList>
    </citation>
    <scope>NUCLEOTIDE SEQUENCE [LARGE SCALE GENOMIC DNA]</scope>
    <source>
        <strain evidence="4">Arlian Lab</strain>
    </source>
</reference>
<dbReference type="VEuPathDB" id="VectorBase:SSCA007464"/>
<gene>
    <name evidence="4" type="ORF">QR98_0088100</name>
</gene>
<dbReference type="PANTHER" id="PTHR13161">
    <property type="entry name" value="SPLICING FACTOR SUPPRESSOR OF WHITE APRICOT"/>
    <property type="match status" value="1"/>
</dbReference>
<proteinExistence type="predicted"/>
<keyword evidence="1" id="KW-0507">mRNA processing</keyword>
<dbReference type="InterPro" id="IPR019147">
    <property type="entry name" value="SWAP_N_domain"/>
</dbReference>
<accession>A0A132AHH3</accession>
<evidence type="ECO:0000313" key="5">
    <source>
        <dbReference type="Proteomes" id="UP000616769"/>
    </source>
</evidence>
<sequence length="81" mass="9875">MWHEARRQEKKIRGIMIDHRKRAERRKEFYESIRRDPASYLQIHGHKLKIHIDPLISQAAESSLVPWTNDQNNLIDRFDRK</sequence>
<feature type="domain" description="Suppressor of white apricot N-terminal" evidence="3">
    <location>
        <begin position="41"/>
        <end position="79"/>
    </location>
</feature>
<name>A0A132AHH3_SARSC</name>
<evidence type="ECO:0000256" key="2">
    <source>
        <dbReference type="ARBA" id="ARBA00023187"/>
    </source>
</evidence>
<organism evidence="4 5">
    <name type="scientific">Sarcoptes scabiei</name>
    <name type="common">Itch mite</name>
    <name type="synonym">Acarus scabiei</name>
    <dbReference type="NCBI Taxonomy" id="52283"/>
    <lineage>
        <taxon>Eukaryota</taxon>
        <taxon>Metazoa</taxon>
        <taxon>Ecdysozoa</taxon>
        <taxon>Arthropoda</taxon>
        <taxon>Chelicerata</taxon>
        <taxon>Arachnida</taxon>
        <taxon>Acari</taxon>
        <taxon>Acariformes</taxon>
        <taxon>Sarcoptiformes</taxon>
        <taxon>Astigmata</taxon>
        <taxon>Psoroptidia</taxon>
        <taxon>Sarcoptoidea</taxon>
        <taxon>Sarcoptidae</taxon>
        <taxon>Sarcoptinae</taxon>
        <taxon>Sarcoptes</taxon>
    </lineage>
</organism>
<evidence type="ECO:0000256" key="1">
    <source>
        <dbReference type="ARBA" id="ARBA00022664"/>
    </source>
</evidence>
<dbReference type="EMBL" id="JXLN01014815">
    <property type="protein sequence ID" value="KPM10259.1"/>
    <property type="molecule type" value="Genomic_DNA"/>
</dbReference>
<dbReference type="Proteomes" id="UP000616769">
    <property type="component" value="Unassembled WGS sequence"/>
</dbReference>
<dbReference type="OrthoDB" id="10070965at2759"/>
<evidence type="ECO:0000259" key="3">
    <source>
        <dbReference type="Pfam" id="PF09750"/>
    </source>
</evidence>
<dbReference type="InterPro" id="IPR040397">
    <property type="entry name" value="SWAP"/>
</dbReference>
<evidence type="ECO:0000313" key="4">
    <source>
        <dbReference type="EMBL" id="KPM10259.1"/>
    </source>
</evidence>